<keyword evidence="2" id="KW-0430">Lectin</keyword>
<evidence type="ECO:0000256" key="2">
    <source>
        <dbReference type="ARBA" id="ARBA00022734"/>
    </source>
</evidence>
<reference evidence="4" key="2">
    <citation type="submission" date="2023-06" db="EMBL/GenBank/DDBJ databases">
        <authorList>
            <person name="Swenson N.G."/>
            <person name="Wegrzyn J.L."/>
            <person name="Mcevoy S.L."/>
        </authorList>
    </citation>
    <scope>NUCLEOTIDE SEQUENCE</scope>
    <source>
        <strain evidence="4">NS2018</strain>
        <tissue evidence="4">Leaf</tissue>
    </source>
</reference>
<comment type="caution">
    <text evidence="4">The sequence shown here is derived from an EMBL/GenBank/DDBJ whole genome shotgun (WGS) entry which is preliminary data.</text>
</comment>
<reference evidence="4" key="1">
    <citation type="journal article" date="2022" name="Plant J.">
        <title>Strategies of tolerance reflected in two North American maple genomes.</title>
        <authorList>
            <person name="McEvoy S.L."/>
            <person name="Sezen U.U."/>
            <person name="Trouern-Trend A."/>
            <person name="McMahon S.M."/>
            <person name="Schaberg P.G."/>
            <person name="Yang J."/>
            <person name="Wegrzyn J.L."/>
            <person name="Swenson N.G."/>
        </authorList>
    </citation>
    <scope>NUCLEOTIDE SEQUENCE</scope>
    <source>
        <strain evidence="4">NS2018</strain>
    </source>
</reference>
<accession>A0AA39RQP5</accession>
<evidence type="ECO:0000259" key="3">
    <source>
        <dbReference type="PROSITE" id="PS51752"/>
    </source>
</evidence>
<evidence type="ECO:0000256" key="1">
    <source>
        <dbReference type="ARBA" id="ARBA00006568"/>
    </source>
</evidence>
<evidence type="ECO:0000313" key="4">
    <source>
        <dbReference type="EMBL" id="KAK0576570.1"/>
    </source>
</evidence>
<dbReference type="InterPro" id="IPR001229">
    <property type="entry name" value="Jacalin-like_lectin_dom"/>
</dbReference>
<dbReference type="Gene3D" id="2.100.10.30">
    <property type="entry name" value="Jacalin-like lectin domain"/>
    <property type="match status" value="1"/>
</dbReference>
<dbReference type="PROSITE" id="PS51752">
    <property type="entry name" value="JACALIN_LECTIN"/>
    <property type="match status" value="1"/>
</dbReference>
<evidence type="ECO:0000313" key="5">
    <source>
        <dbReference type="Proteomes" id="UP001168877"/>
    </source>
</evidence>
<dbReference type="SUPFAM" id="SSF51101">
    <property type="entry name" value="Mannose-binding lectins"/>
    <property type="match status" value="1"/>
</dbReference>
<gene>
    <name evidence="4" type="ORF">LWI29_019876</name>
</gene>
<dbReference type="GO" id="GO:0030246">
    <property type="term" value="F:carbohydrate binding"/>
    <property type="evidence" value="ECO:0007669"/>
    <property type="project" value="UniProtKB-KW"/>
</dbReference>
<dbReference type="Proteomes" id="UP001168877">
    <property type="component" value="Unassembled WGS sequence"/>
</dbReference>
<protein>
    <recommendedName>
        <fullName evidence="3">Jacalin-type lectin domain-containing protein</fullName>
    </recommendedName>
</protein>
<proteinExistence type="inferred from homology"/>
<organism evidence="4 5">
    <name type="scientific">Acer saccharum</name>
    <name type="common">Sugar maple</name>
    <dbReference type="NCBI Taxonomy" id="4024"/>
    <lineage>
        <taxon>Eukaryota</taxon>
        <taxon>Viridiplantae</taxon>
        <taxon>Streptophyta</taxon>
        <taxon>Embryophyta</taxon>
        <taxon>Tracheophyta</taxon>
        <taxon>Spermatophyta</taxon>
        <taxon>Magnoliopsida</taxon>
        <taxon>eudicotyledons</taxon>
        <taxon>Gunneridae</taxon>
        <taxon>Pentapetalae</taxon>
        <taxon>rosids</taxon>
        <taxon>malvids</taxon>
        <taxon>Sapindales</taxon>
        <taxon>Sapindaceae</taxon>
        <taxon>Hippocastanoideae</taxon>
        <taxon>Acereae</taxon>
        <taxon>Acer</taxon>
    </lineage>
</organism>
<keyword evidence="5" id="KW-1185">Reference proteome</keyword>
<name>A0AA39RQP5_ACESA</name>
<feature type="domain" description="Jacalin-type lectin" evidence="3">
    <location>
        <begin position="27"/>
        <end position="102"/>
    </location>
</feature>
<dbReference type="AlphaFoldDB" id="A0AA39RQP5"/>
<dbReference type="Pfam" id="PF01419">
    <property type="entry name" value="Jacalin"/>
    <property type="match status" value="1"/>
</dbReference>
<dbReference type="EMBL" id="JAUESC010000386">
    <property type="protein sequence ID" value="KAK0576570.1"/>
    <property type="molecule type" value="Genomic_DNA"/>
</dbReference>
<sequence>MVKLTIQRNLVVVVEKLREPSYNWENPSKKELWGGNGGKEWNYEPNDAITEIKVHHGKCIDSILFKSKDGDGQVVIGANMVALVEKRSLPFKLTGRGIIWRR</sequence>
<comment type="similarity">
    <text evidence="1">Belongs to the jacalin lectin family.</text>
</comment>
<dbReference type="InterPro" id="IPR036404">
    <property type="entry name" value="Jacalin-like_lectin_dom_sf"/>
</dbReference>